<dbReference type="HOGENOM" id="CLU_2359384_0_0_1"/>
<dbReference type="EMBL" id="KB445555">
    <property type="protein sequence ID" value="EMC96324.1"/>
    <property type="molecule type" value="Genomic_DNA"/>
</dbReference>
<dbReference type="Proteomes" id="UP000011761">
    <property type="component" value="Unassembled WGS sequence"/>
</dbReference>
<dbReference type="AlphaFoldDB" id="M2NAZ6"/>
<proteinExistence type="predicted"/>
<protein>
    <submittedName>
        <fullName evidence="1">Uncharacterized protein</fullName>
    </submittedName>
</protein>
<organism evidence="1 2">
    <name type="scientific">Baudoinia panamericana (strain UAMH 10762)</name>
    <name type="common">Angels' share fungus</name>
    <name type="synonym">Baudoinia compniacensis (strain UAMH 10762)</name>
    <dbReference type="NCBI Taxonomy" id="717646"/>
    <lineage>
        <taxon>Eukaryota</taxon>
        <taxon>Fungi</taxon>
        <taxon>Dikarya</taxon>
        <taxon>Ascomycota</taxon>
        <taxon>Pezizomycotina</taxon>
        <taxon>Dothideomycetes</taxon>
        <taxon>Dothideomycetidae</taxon>
        <taxon>Mycosphaerellales</taxon>
        <taxon>Teratosphaeriaceae</taxon>
        <taxon>Baudoinia</taxon>
    </lineage>
</organism>
<evidence type="ECO:0000313" key="2">
    <source>
        <dbReference type="Proteomes" id="UP000011761"/>
    </source>
</evidence>
<accession>M2NAZ6</accession>
<dbReference type="GeneID" id="19114661"/>
<gene>
    <name evidence="1" type="ORF">BAUCODRAFT_470558</name>
</gene>
<evidence type="ECO:0000313" key="1">
    <source>
        <dbReference type="EMBL" id="EMC96324.1"/>
    </source>
</evidence>
<keyword evidence="2" id="KW-1185">Reference proteome</keyword>
<dbReference type="RefSeq" id="XP_007676452.1">
    <property type="nucleotide sequence ID" value="XM_007678262.1"/>
</dbReference>
<name>M2NAZ6_BAUPA</name>
<reference evidence="1 2" key="1">
    <citation type="journal article" date="2012" name="PLoS Pathog.">
        <title>Diverse lifestyles and strategies of plant pathogenesis encoded in the genomes of eighteen Dothideomycetes fungi.</title>
        <authorList>
            <person name="Ohm R.A."/>
            <person name="Feau N."/>
            <person name="Henrissat B."/>
            <person name="Schoch C.L."/>
            <person name="Horwitz B.A."/>
            <person name="Barry K.W."/>
            <person name="Condon B.J."/>
            <person name="Copeland A.C."/>
            <person name="Dhillon B."/>
            <person name="Glaser F."/>
            <person name="Hesse C.N."/>
            <person name="Kosti I."/>
            <person name="LaButti K."/>
            <person name="Lindquist E.A."/>
            <person name="Lucas S."/>
            <person name="Salamov A.A."/>
            <person name="Bradshaw R.E."/>
            <person name="Ciuffetti L."/>
            <person name="Hamelin R.C."/>
            <person name="Kema G.H.J."/>
            <person name="Lawrence C."/>
            <person name="Scott J.A."/>
            <person name="Spatafora J.W."/>
            <person name="Turgeon B.G."/>
            <person name="de Wit P.J.G.M."/>
            <person name="Zhong S."/>
            <person name="Goodwin S.B."/>
            <person name="Grigoriev I.V."/>
        </authorList>
    </citation>
    <scope>NUCLEOTIDE SEQUENCE [LARGE SCALE GENOMIC DNA]</scope>
    <source>
        <strain evidence="1 2">UAMH 10762</strain>
    </source>
</reference>
<sequence length="96" mass="10315">MFLYCGANAVTAVRSGSIGWSGQPCYADLTGDVCKQQCRGGAAGESADVPGQVHASELCLFVGPHLPSLHHHALSEHPQIICHASCRELERRRTRC</sequence>
<dbReference type="KEGG" id="bcom:BAUCODRAFT_470558"/>